<feature type="region of interest" description="Disordered" evidence="1">
    <location>
        <begin position="567"/>
        <end position="654"/>
    </location>
</feature>
<sequence>MPRRTSSPAAGPSTSSEPTLVPLNLPGRSKDLPPLYQVHNHPLGLHNRIPGGRTFLCFTPGTKAENAEFWANKEGKMEVPKGTLTDILALGFLQLHSGDLVVVRSSRGGGLAMNDVPMVWVVGKEYIPQELLDRYEAARNEFLGPKKLRSLHRPVLKKTKEGVKYWDGGVAYERSPIAKSVKPPARSYTMGPSFETPTQMVAPVASVKAGDPDVEAAARLKQEFLEASTAIALAAMDFGPEKLKTILKDSASLRNVPSYGVHGNYAFGTSQVNVAGAQSWLSRTEAELKEDLGFFGGAHVDGKNSNGHLTHMMLHSHLPKGYTPGFFFILGLGVFVVTDAQVSVIFSGLRRHGGTPPLSPEDVADVENWAVRVASITYPPGALMNGMGRLRIGVWPNGEPLYLPPEVIYSGISHYTDQGHPNEEGTTNRTTFIREGIFMMQPLDLITFIVRALMLFVFFFLQHLDHNLRRLYPDQKYGLRFHPEQFENCITFEDPETHQRQTTPRWTHAPGWRDPDLDTSQPNVEIPADVAARQVDTDSVRSAAAKAFDEHAEHYWWHTPFLAAKGDPPKRAYKLDPSLKPEKRKRAPRTKPAAGTDPSAPTPKKTKRKRKVGGEKVSNVAKLVKQAKKKAKGKRRATDDDASYHDSDEDDMEAGMDWTEIVDEGPSVDVEMGEVEDEAIADDHDLQDSDSDEPMEVEVESGSWRGRTRSRGGKRLPSLVAELGPNAKRARSSACVLRSSTAFKSLAIGSDPPSSSSNTSGSSRQHNHWAVALISEDPSPKTAGGARNQLQRAVVRNPDRIRFVETLSTTRINDELLAVQQAMDAVLAGPVSTREEAQANLAEVYAALDDDPSSRSTAVVLAQFWDRINAADSAQAIDSLQLRLDHEAIMLSNYMAWSWLYGYCGGRIRAWLEHEPAPAGWIEELARDVKRVLQKDITSAWFASATYGLGITPRIFEYKNGNSRHFVDTHELTNAVATCCLRIIQTWFNYPDARAASRFQAYFVSSILDTLGRDALILDCVWKGYRQTLSVVLERTLAQDYVAARFQLLINQLRAHPLADPTSADSQAFTEIARMIERFRNPQALLPSPSPPGMLIDLPNVDTRLAQASEPNPVVLAPNPVVLVPNPHPALSLSTSNSLSSLSPLQTRRLAQFAEFLVEAWQIAYDEDDGQPSKWKTALGKYPDSLLPFRHLAPSLRHAYEADGPYAPANAGTEAGFYSALVFRGVTFNTPFSRTGRQVFADHADFEHAQAEAREREINARRPAPSDDSKFFCNKSAYGPANPARVVDLAATYHANASTYTLARMLNGSESVPFRSFWQGLQATKPWGRNPPRTAKGRSKPPPKQFPQLGPLASYLVAADYTYTNPRIVTPPTLEEMGATISSLNKGAARGLELLDLLQPVYSEKTGKPGKPSGADCTQALRLVCGYLQAHLSPEMLEDIGFDVVMIEHSLCKFSRAVVRNYITPCN</sequence>
<feature type="compositionally biased region" description="Low complexity" evidence="1">
    <location>
        <begin position="749"/>
        <end position="763"/>
    </location>
</feature>
<organism evidence="2 3">
    <name type="scientific">Mycena chlorophos</name>
    <name type="common">Agaric fungus</name>
    <name type="synonym">Agaricus chlorophos</name>
    <dbReference type="NCBI Taxonomy" id="658473"/>
    <lineage>
        <taxon>Eukaryota</taxon>
        <taxon>Fungi</taxon>
        <taxon>Dikarya</taxon>
        <taxon>Basidiomycota</taxon>
        <taxon>Agaricomycotina</taxon>
        <taxon>Agaricomycetes</taxon>
        <taxon>Agaricomycetidae</taxon>
        <taxon>Agaricales</taxon>
        <taxon>Marasmiineae</taxon>
        <taxon>Mycenaceae</taxon>
        <taxon>Mycena</taxon>
    </lineage>
</organism>
<feature type="compositionally biased region" description="Acidic residues" evidence="1">
    <location>
        <begin position="688"/>
        <end position="699"/>
    </location>
</feature>
<feature type="region of interest" description="Disordered" evidence="1">
    <location>
        <begin position="746"/>
        <end position="765"/>
    </location>
</feature>
<keyword evidence="3" id="KW-1185">Reference proteome</keyword>
<feature type="region of interest" description="Disordered" evidence="1">
    <location>
        <begin position="1323"/>
        <end position="1347"/>
    </location>
</feature>
<gene>
    <name evidence="2" type="ORF">MCHLO_01909</name>
</gene>
<dbReference type="Proteomes" id="UP000815677">
    <property type="component" value="Unassembled WGS sequence"/>
</dbReference>
<feature type="compositionally biased region" description="Low complexity" evidence="1">
    <location>
        <begin position="615"/>
        <end position="624"/>
    </location>
</feature>
<accession>A0ABQ0KZD3</accession>
<feature type="region of interest" description="Disordered" evidence="1">
    <location>
        <begin position="496"/>
        <end position="519"/>
    </location>
</feature>
<evidence type="ECO:0000256" key="1">
    <source>
        <dbReference type="SAM" id="MobiDB-lite"/>
    </source>
</evidence>
<dbReference type="EMBL" id="DF839651">
    <property type="protein sequence ID" value="GAT44271.1"/>
    <property type="molecule type" value="Genomic_DNA"/>
</dbReference>
<name>A0ABQ0KZD3_MYCCL</name>
<protein>
    <submittedName>
        <fullName evidence="2">Uncharacterized protein</fullName>
    </submittedName>
</protein>
<reference evidence="2" key="1">
    <citation type="submission" date="2014-09" db="EMBL/GenBank/DDBJ databases">
        <title>Genome sequence of the luminous mushroom Mycena chlorophos for searching fungal bioluminescence genes.</title>
        <authorList>
            <person name="Tanaka Y."/>
            <person name="Kasuga D."/>
            <person name="Oba Y."/>
            <person name="Hase S."/>
            <person name="Sato K."/>
            <person name="Oba Y."/>
            <person name="Sakakibara Y."/>
        </authorList>
    </citation>
    <scope>NUCLEOTIDE SEQUENCE</scope>
</reference>
<feature type="compositionally biased region" description="Basic and acidic residues" evidence="1">
    <location>
        <begin position="567"/>
        <end position="581"/>
    </location>
</feature>
<evidence type="ECO:0000313" key="2">
    <source>
        <dbReference type="EMBL" id="GAT44271.1"/>
    </source>
</evidence>
<feature type="region of interest" description="Disordered" evidence="1">
    <location>
        <begin position="681"/>
        <end position="712"/>
    </location>
</feature>
<feature type="compositionally biased region" description="Low complexity" evidence="1">
    <location>
        <begin position="1"/>
        <end position="19"/>
    </location>
</feature>
<feature type="compositionally biased region" description="Basic and acidic residues" evidence="1">
    <location>
        <begin position="636"/>
        <end position="646"/>
    </location>
</feature>
<evidence type="ECO:0000313" key="3">
    <source>
        <dbReference type="Proteomes" id="UP000815677"/>
    </source>
</evidence>
<feature type="region of interest" description="Disordered" evidence="1">
    <location>
        <begin position="1"/>
        <end position="26"/>
    </location>
</feature>
<proteinExistence type="predicted"/>
<feature type="compositionally biased region" description="Basic residues" evidence="1">
    <location>
        <begin position="625"/>
        <end position="635"/>
    </location>
</feature>